<evidence type="ECO:0000313" key="9">
    <source>
        <dbReference type="EMBL" id="ABA58131.1"/>
    </source>
</evidence>
<dbReference type="GO" id="GO:0009360">
    <property type="term" value="C:DNA polymerase III complex"/>
    <property type="evidence" value="ECO:0007669"/>
    <property type="project" value="InterPro"/>
</dbReference>
<dbReference type="RefSeq" id="WP_011330722.1">
    <property type="nucleotide sequence ID" value="NC_007484.1"/>
</dbReference>
<dbReference type="InParanoid" id="Q3JAL5"/>
<evidence type="ECO:0000256" key="5">
    <source>
        <dbReference type="ARBA" id="ARBA00022705"/>
    </source>
</evidence>
<dbReference type="SUPFAM" id="SSF52540">
    <property type="entry name" value="P-loop containing nucleoside triphosphate hydrolases"/>
    <property type="match status" value="1"/>
</dbReference>
<dbReference type="HOGENOM" id="CLU_006229_4_3_6"/>
<evidence type="ECO:0000256" key="4">
    <source>
        <dbReference type="ARBA" id="ARBA00022695"/>
    </source>
</evidence>
<dbReference type="PANTHER" id="PTHR11669:SF8">
    <property type="entry name" value="DNA POLYMERASE III SUBUNIT DELTA"/>
    <property type="match status" value="1"/>
</dbReference>
<dbReference type="Pfam" id="PF09115">
    <property type="entry name" value="DNApol3-delta_C"/>
    <property type="match status" value="1"/>
</dbReference>
<keyword evidence="3 9" id="KW-0808">Transferase</keyword>
<keyword evidence="10" id="KW-1185">Reference proteome</keyword>
<dbReference type="Pfam" id="PF13177">
    <property type="entry name" value="DNA_pol3_delta2"/>
    <property type="match status" value="1"/>
</dbReference>
<dbReference type="PANTHER" id="PTHR11669">
    <property type="entry name" value="REPLICATION FACTOR C / DNA POLYMERASE III GAMMA-TAU SUBUNIT"/>
    <property type="match status" value="1"/>
</dbReference>
<dbReference type="NCBIfam" id="TIGR00678">
    <property type="entry name" value="holB"/>
    <property type="match status" value="1"/>
</dbReference>
<dbReference type="NCBIfam" id="NF004310">
    <property type="entry name" value="PRK05707.1"/>
    <property type="match status" value="1"/>
</dbReference>
<dbReference type="GO" id="GO:0003677">
    <property type="term" value="F:DNA binding"/>
    <property type="evidence" value="ECO:0007669"/>
    <property type="project" value="InterPro"/>
</dbReference>
<dbReference type="InterPro" id="IPR004622">
    <property type="entry name" value="DNA_pol_HolB"/>
</dbReference>
<evidence type="ECO:0000256" key="1">
    <source>
        <dbReference type="ARBA" id="ARBA00012417"/>
    </source>
</evidence>
<dbReference type="InterPro" id="IPR050238">
    <property type="entry name" value="DNA_Rep/Repair_Clamp_Loader"/>
</dbReference>
<dbReference type="FunCoup" id="Q3JAL5">
    <property type="interactions" value="180"/>
</dbReference>
<evidence type="ECO:0000256" key="2">
    <source>
        <dbReference type="ARBA" id="ARBA00014363"/>
    </source>
</evidence>
<dbReference type="InterPro" id="IPR015199">
    <property type="entry name" value="DNA_pol_III_delta_C"/>
</dbReference>
<dbReference type="InterPro" id="IPR008921">
    <property type="entry name" value="DNA_pol3_clamp-load_cplx_C"/>
</dbReference>
<dbReference type="InterPro" id="IPR027417">
    <property type="entry name" value="P-loop_NTPase"/>
</dbReference>
<reference evidence="10" key="1">
    <citation type="journal article" date="2006" name="Appl. Environ. Microbiol.">
        <title>Complete genome sequence of the marine, chemolithoautotrophic, ammonia-oxidizing bacterium Nitrosococcus oceani ATCC 19707.</title>
        <authorList>
            <person name="Klotz M.G."/>
            <person name="Arp D.J."/>
            <person name="Chain P.S.G."/>
            <person name="El-Sheikh A.F."/>
            <person name="Hauser L.J."/>
            <person name="Hommes N.G."/>
            <person name="Larimer F.W."/>
            <person name="Malfatti S.A."/>
            <person name="Norton J.M."/>
            <person name="Poret-Peterson A.T."/>
            <person name="Vergez L.M."/>
            <person name="Ward B.B."/>
        </authorList>
    </citation>
    <scope>NUCLEOTIDE SEQUENCE [LARGE SCALE GENOMIC DNA]</scope>
    <source>
        <strain evidence="10">ATCC 19707 / BCRC 17464 / NCIMB 11848 / C-107</strain>
    </source>
</reference>
<evidence type="ECO:0000313" key="10">
    <source>
        <dbReference type="Proteomes" id="UP000006838"/>
    </source>
</evidence>
<dbReference type="KEGG" id="noc:Noc_1659"/>
<organism evidence="9 10">
    <name type="scientific">Nitrosococcus oceani (strain ATCC 19707 / BCRC 17464 / JCM 30415 / NCIMB 11848 / C-107)</name>
    <dbReference type="NCBI Taxonomy" id="323261"/>
    <lineage>
        <taxon>Bacteria</taxon>
        <taxon>Pseudomonadati</taxon>
        <taxon>Pseudomonadota</taxon>
        <taxon>Gammaproteobacteria</taxon>
        <taxon>Chromatiales</taxon>
        <taxon>Chromatiaceae</taxon>
        <taxon>Nitrosococcus</taxon>
    </lineage>
</organism>
<gene>
    <name evidence="9" type="ordered locus">Noc_1659</name>
</gene>
<dbReference type="GO" id="GO:0008408">
    <property type="term" value="F:3'-5' exonuclease activity"/>
    <property type="evidence" value="ECO:0007669"/>
    <property type="project" value="InterPro"/>
</dbReference>
<dbReference type="EMBL" id="CP000127">
    <property type="protein sequence ID" value="ABA58131.1"/>
    <property type="molecule type" value="Genomic_DNA"/>
</dbReference>
<dbReference type="STRING" id="323261.Noc_1659"/>
<evidence type="ECO:0000259" key="8">
    <source>
        <dbReference type="Pfam" id="PF09115"/>
    </source>
</evidence>
<keyword evidence="5" id="KW-0235">DNA replication</keyword>
<dbReference type="SUPFAM" id="SSF48019">
    <property type="entry name" value="post-AAA+ oligomerization domain-like"/>
    <property type="match status" value="1"/>
</dbReference>
<dbReference type="Gene3D" id="1.20.272.10">
    <property type="match status" value="1"/>
</dbReference>
<protein>
    <recommendedName>
        <fullName evidence="2">DNA polymerase III subunit delta'</fullName>
        <ecNumber evidence="1">2.7.7.7</ecNumber>
    </recommendedName>
</protein>
<proteinExistence type="predicted"/>
<feature type="domain" description="DNA polymerase III delta subunit C-terminal" evidence="8">
    <location>
        <begin position="211"/>
        <end position="325"/>
    </location>
</feature>
<evidence type="ECO:0000256" key="3">
    <source>
        <dbReference type="ARBA" id="ARBA00022679"/>
    </source>
</evidence>
<evidence type="ECO:0000256" key="6">
    <source>
        <dbReference type="ARBA" id="ARBA00022932"/>
    </source>
</evidence>
<comment type="catalytic activity">
    <reaction evidence="7">
        <text>DNA(n) + a 2'-deoxyribonucleoside 5'-triphosphate = DNA(n+1) + diphosphate</text>
        <dbReference type="Rhea" id="RHEA:22508"/>
        <dbReference type="Rhea" id="RHEA-COMP:17339"/>
        <dbReference type="Rhea" id="RHEA-COMP:17340"/>
        <dbReference type="ChEBI" id="CHEBI:33019"/>
        <dbReference type="ChEBI" id="CHEBI:61560"/>
        <dbReference type="ChEBI" id="CHEBI:173112"/>
        <dbReference type="EC" id="2.7.7.7"/>
    </reaction>
</comment>
<keyword evidence="6" id="KW-0239">DNA-directed DNA polymerase</keyword>
<dbReference type="AlphaFoldDB" id="Q3JAL5"/>
<evidence type="ECO:0000256" key="7">
    <source>
        <dbReference type="ARBA" id="ARBA00049244"/>
    </source>
</evidence>
<name>Q3JAL5_NITOC</name>
<dbReference type="eggNOG" id="COG0470">
    <property type="taxonomic scope" value="Bacteria"/>
</dbReference>
<dbReference type="Gene3D" id="3.40.50.300">
    <property type="entry name" value="P-loop containing nucleotide triphosphate hydrolases"/>
    <property type="match status" value="1"/>
</dbReference>
<dbReference type="Proteomes" id="UP000006838">
    <property type="component" value="Chromosome"/>
</dbReference>
<dbReference type="GO" id="GO:0003887">
    <property type="term" value="F:DNA-directed DNA polymerase activity"/>
    <property type="evidence" value="ECO:0007669"/>
    <property type="project" value="UniProtKB-KW"/>
</dbReference>
<sequence length="337" mass="38356">MPEFYPWHQSHWNSLMASQIAKRMPHAILLMGPEGMGKRSFASNLIQALSCEYPQKGGHGCGSCAGCRLQLAGSHPDNLTLFPREGKQTISVNQIRQLHSHLALKARQSLFKTVIIYPAEEMTLSAANSLLKILEEPPGRTVLLLITSASLRLPITIRSRCQQLFFTISKSQEVKMWLQQRLPPSMNLDAVTLLRLSGGGPLRALEYVEQNFLFYRKEFINNLFSLTQGKLDLFEMVRSCLKDNLGEPLYWISTLVEDTIRLRSGVSKRFLVNHDVANSLQLLARRASFEMLFALLKKASCNREIWKGQININPQLLLEEILIQWLICFSKVNHEHT</sequence>
<accession>Q3JAL5</accession>
<dbReference type="EC" id="2.7.7.7" evidence="1"/>
<keyword evidence="4 9" id="KW-0548">Nucleotidyltransferase</keyword>
<dbReference type="GO" id="GO:0006261">
    <property type="term" value="P:DNA-templated DNA replication"/>
    <property type="evidence" value="ECO:0007669"/>
    <property type="project" value="TreeGrafter"/>
</dbReference>